<feature type="transmembrane region" description="Helical" evidence="1">
    <location>
        <begin position="175"/>
        <end position="194"/>
    </location>
</feature>
<evidence type="ECO:0000313" key="4">
    <source>
        <dbReference type="Proteomes" id="UP000245634"/>
    </source>
</evidence>
<feature type="transmembrane region" description="Helical" evidence="1">
    <location>
        <begin position="6"/>
        <end position="24"/>
    </location>
</feature>
<dbReference type="GO" id="GO:0004175">
    <property type="term" value="F:endopeptidase activity"/>
    <property type="evidence" value="ECO:0007669"/>
    <property type="project" value="UniProtKB-ARBA"/>
</dbReference>
<dbReference type="AlphaFoldDB" id="A0A316DSQ8"/>
<gene>
    <name evidence="3" type="ORF">C7459_114124</name>
</gene>
<keyword evidence="1" id="KW-0472">Membrane</keyword>
<comment type="caution">
    <text evidence="3">The sequence shown here is derived from an EMBL/GenBank/DDBJ whole genome shotgun (WGS) entry which is preliminary data.</text>
</comment>
<accession>A0A316DSQ8</accession>
<keyword evidence="3" id="KW-0645">Protease</keyword>
<proteinExistence type="predicted"/>
<feature type="transmembrane region" description="Helical" evidence="1">
    <location>
        <begin position="200"/>
        <end position="219"/>
    </location>
</feature>
<feature type="transmembrane region" description="Helical" evidence="1">
    <location>
        <begin position="55"/>
        <end position="73"/>
    </location>
</feature>
<dbReference type="EMBL" id="QGGL01000014">
    <property type="protein sequence ID" value="PWK09056.1"/>
    <property type="molecule type" value="Genomic_DNA"/>
</dbReference>
<protein>
    <submittedName>
        <fullName evidence="3">CAAX prenyl protease-like protein</fullName>
    </submittedName>
</protein>
<feature type="transmembrane region" description="Helical" evidence="1">
    <location>
        <begin position="101"/>
        <end position="125"/>
    </location>
</feature>
<feature type="transmembrane region" description="Helical" evidence="1">
    <location>
        <begin position="145"/>
        <end position="163"/>
    </location>
</feature>
<dbReference type="Pfam" id="PF02517">
    <property type="entry name" value="Rce1-like"/>
    <property type="match status" value="1"/>
</dbReference>
<dbReference type="GO" id="GO:0080120">
    <property type="term" value="P:CAAX-box protein maturation"/>
    <property type="evidence" value="ECO:0007669"/>
    <property type="project" value="UniProtKB-ARBA"/>
</dbReference>
<keyword evidence="3" id="KW-0378">Hydrolase</keyword>
<keyword evidence="1" id="KW-1133">Transmembrane helix</keyword>
<keyword evidence="1" id="KW-0812">Transmembrane</keyword>
<dbReference type="Proteomes" id="UP000245634">
    <property type="component" value="Unassembled WGS sequence"/>
</dbReference>
<organism evidence="3 4">
    <name type="scientific">Tumebacillus permanentifrigoris</name>
    <dbReference type="NCBI Taxonomy" id="378543"/>
    <lineage>
        <taxon>Bacteria</taxon>
        <taxon>Bacillati</taxon>
        <taxon>Bacillota</taxon>
        <taxon>Bacilli</taxon>
        <taxon>Bacillales</taxon>
        <taxon>Alicyclobacillaceae</taxon>
        <taxon>Tumebacillus</taxon>
    </lineage>
</organism>
<dbReference type="InterPro" id="IPR003675">
    <property type="entry name" value="Rce1/LyrA-like_dom"/>
</dbReference>
<dbReference type="OrthoDB" id="2380258at2"/>
<reference evidence="3 4" key="1">
    <citation type="submission" date="2018-05" db="EMBL/GenBank/DDBJ databases">
        <title>Genomic Encyclopedia of Type Strains, Phase IV (KMG-IV): sequencing the most valuable type-strain genomes for metagenomic binning, comparative biology and taxonomic classification.</title>
        <authorList>
            <person name="Goeker M."/>
        </authorList>
    </citation>
    <scope>NUCLEOTIDE SEQUENCE [LARGE SCALE GENOMIC DNA]</scope>
    <source>
        <strain evidence="3 4">DSM 18773</strain>
    </source>
</reference>
<keyword evidence="4" id="KW-1185">Reference proteome</keyword>
<evidence type="ECO:0000256" key="1">
    <source>
        <dbReference type="SAM" id="Phobius"/>
    </source>
</evidence>
<sequence>MISVIELMNFHTIVLPLVGAYYLLTRIKQLPTTPLLLGLVVWLTTWVQWGSMYGALQGLLYGLATFGAGVVGVRGPLSMRQWWGASGGANWRPGLVFWRKVGLGVVFAAVQVGLGLLVVSVVQLLGGTLPEESVHEVLARSPWPWAVPIAAGLAAGIYEELVYRRLADVWLRRWMPGWGVALLSSLLWAGTHVAGDASSGYVRMVELGLLIGPLSYWFYRRYGLFPSILAHGFYNSVAVLISETFLA</sequence>
<dbReference type="GO" id="GO:0006508">
    <property type="term" value="P:proteolysis"/>
    <property type="evidence" value="ECO:0007669"/>
    <property type="project" value="UniProtKB-KW"/>
</dbReference>
<name>A0A316DSQ8_9BACL</name>
<feature type="domain" description="CAAX prenyl protease 2/Lysostaphin resistance protein A-like" evidence="2">
    <location>
        <begin position="142"/>
        <end position="236"/>
    </location>
</feature>
<evidence type="ECO:0000259" key="2">
    <source>
        <dbReference type="Pfam" id="PF02517"/>
    </source>
</evidence>
<evidence type="ECO:0000313" key="3">
    <source>
        <dbReference type="EMBL" id="PWK09056.1"/>
    </source>
</evidence>